<reference evidence="3 4" key="1">
    <citation type="journal article" date="2015" name="Stand. Genomic Sci.">
        <title>Genomic Encyclopedia of Bacterial and Archaeal Type Strains, Phase III: the genomes of soil and plant-associated and newly described type strains.</title>
        <authorList>
            <person name="Whitman W.B."/>
            <person name="Woyke T."/>
            <person name="Klenk H.P."/>
            <person name="Zhou Y."/>
            <person name="Lilburn T.G."/>
            <person name="Beck B.J."/>
            <person name="De Vos P."/>
            <person name="Vandamme P."/>
            <person name="Eisen J.A."/>
            <person name="Garrity G."/>
            <person name="Hugenholtz P."/>
            <person name="Kyrpides N.C."/>
        </authorList>
    </citation>
    <scope>NUCLEOTIDE SEQUENCE [LARGE SCALE GENOMIC DNA]</scope>
    <source>
        <strain evidence="3 4">CECT 7306</strain>
    </source>
</reference>
<comment type="caution">
    <text evidence="3">The sequence shown here is derived from an EMBL/GenBank/DDBJ whole genome shotgun (WGS) entry which is preliminary data.</text>
</comment>
<sequence length="619" mass="63834">MSPAAEELVPVVDGVVSIAGEESERGVLERLVDVARTLTAARFGVALLVGADGAPSALAHQGMTSTEVSVLPHLPRPVGLVGVVLTGRTLRLDDMRTHAEAVGLPSAHTPMAALLALPVTHDGVVLGALYLTRPPGHGTFDDTHEALARALTRQAAVRVTSLRARQRALEVVDVLAPLAGGGRPGDRSGTAPGEASTATSPVVRRLLAAGRATTGLEVTALSTLEGGTQTFTVVEAGPDVGPALQGLVEGSSLDAADGYCSRVLDGTLPASVADVRSHPTLASLPVTKAFGVGAYCSVPVHLPDGTLYGTVCGVGSTASTPLTPGQLGALQTIADLVGAHVAQELEQHRRREDERRTFTPHLDGRRRTLVLQPIVDLATGDVAGHEALSRFTDPAGAPRRPDHVFADAADLGLGVELEQAAAADALALLPHLPTGQYLSVNLSAAALLHPATHDLLADALDPAHPRRLVVELTEHDRVQDYPTLLTALAGLRARGLLLAIDDTGAGYASLQHLTRLEPDVIKLDIAFVRAVHTDPARRAIARAVIGLSHELGATCVAEGVEDAAELAELRLLGATHAQGFHLARPAPPDLPGPAGTGVPRPRAPAALRTTPAASAPPAP</sequence>
<dbReference type="Gene3D" id="3.20.20.450">
    <property type="entry name" value="EAL domain"/>
    <property type="match status" value="1"/>
</dbReference>
<dbReference type="Pfam" id="PF01590">
    <property type="entry name" value="GAF"/>
    <property type="match status" value="1"/>
</dbReference>
<feature type="region of interest" description="Disordered" evidence="1">
    <location>
        <begin position="584"/>
        <end position="619"/>
    </location>
</feature>
<protein>
    <submittedName>
        <fullName evidence="3">EAL domain-containing protein (Putative c-di-GMP-specific phosphodiesterase class I)</fullName>
    </submittedName>
</protein>
<dbReference type="InterPro" id="IPR003018">
    <property type="entry name" value="GAF"/>
</dbReference>
<dbReference type="InterPro" id="IPR001633">
    <property type="entry name" value="EAL_dom"/>
</dbReference>
<dbReference type="SUPFAM" id="SSF141868">
    <property type="entry name" value="EAL domain-like"/>
    <property type="match status" value="1"/>
</dbReference>
<keyword evidence="4" id="KW-1185">Reference proteome</keyword>
<dbReference type="PROSITE" id="PS50883">
    <property type="entry name" value="EAL"/>
    <property type="match status" value="1"/>
</dbReference>
<dbReference type="SMART" id="SM00065">
    <property type="entry name" value="GAF"/>
    <property type="match status" value="2"/>
</dbReference>
<evidence type="ECO:0000313" key="4">
    <source>
        <dbReference type="Proteomes" id="UP000276232"/>
    </source>
</evidence>
<dbReference type="OrthoDB" id="1673646at2"/>
<dbReference type="InterPro" id="IPR035919">
    <property type="entry name" value="EAL_sf"/>
</dbReference>
<name>A0A3N1G9V3_9ACTN</name>
<dbReference type="Pfam" id="PF00563">
    <property type="entry name" value="EAL"/>
    <property type="match status" value="1"/>
</dbReference>
<feature type="region of interest" description="Disordered" evidence="1">
    <location>
        <begin position="180"/>
        <end position="200"/>
    </location>
</feature>
<accession>A0A3N1G9V3</accession>
<dbReference type="InterPro" id="IPR050706">
    <property type="entry name" value="Cyclic-di-GMP_PDE-like"/>
</dbReference>
<evidence type="ECO:0000256" key="1">
    <source>
        <dbReference type="SAM" id="MobiDB-lite"/>
    </source>
</evidence>
<dbReference type="InParanoid" id="A0A3N1G9V3"/>
<feature type="domain" description="EAL" evidence="2">
    <location>
        <begin position="351"/>
        <end position="599"/>
    </location>
</feature>
<dbReference type="Gene3D" id="3.30.450.40">
    <property type="match status" value="2"/>
</dbReference>
<dbReference type="SUPFAM" id="SSF55781">
    <property type="entry name" value="GAF domain-like"/>
    <property type="match status" value="2"/>
</dbReference>
<dbReference type="PANTHER" id="PTHR33121">
    <property type="entry name" value="CYCLIC DI-GMP PHOSPHODIESTERASE PDEF"/>
    <property type="match status" value="1"/>
</dbReference>
<dbReference type="Pfam" id="PF13185">
    <property type="entry name" value="GAF_2"/>
    <property type="match status" value="1"/>
</dbReference>
<dbReference type="EMBL" id="RJKN01000008">
    <property type="protein sequence ID" value="ROP27012.1"/>
    <property type="molecule type" value="Genomic_DNA"/>
</dbReference>
<dbReference type="RefSeq" id="WP_123381013.1">
    <property type="nucleotide sequence ID" value="NZ_RJKN01000008.1"/>
</dbReference>
<gene>
    <name evidence="3" type="ORF">EDC03_2940</name>
</gene>
<dbReference type="GO" id="GO:0071111">
    <property type="term" value="F:cyclic-guanylate-specific phosphodiesterase activity"/>
    <property type="evidence" value="ECO:0007669"/>
    <property type="project" value="InterPro"/>
</dbReference>
<feature type="compositionally biased region" description="Low complexity" evidence="1">
    <location>
        <begin position="599"/>
        <end position="613"/>
    </location>
</feature>
<dbReference type="Proteomes" id="UP000276232">
    <property type="component" value="Unassembled WGS sequence"/>
</dbReference>
<evidence type="ECO:0000259" key="2">
    <source>
        <dbReference type="PROSITE" id="PS50883"/>
    </source>
</evidence>
<proteinExistence type="predicted"/>
<evidence type="ECO:0000313" key="3">
    <source>
        <dbReference type="EMBL" id="ROP27012.1"/>
    </source>
</evidence>
<dbReference type="AlphaFoldDB" id="A0A3N1G9V3"/>
<organism evidence="3 4">
    <name type="scientific">Pseudokineococcus lusitanus</name>
    <dbReference type="NCBI Taxonomy" id="763993"/>
    <lineage>
        <taxon>Bacteria</taxon>
        <taxon>Bacillati</taxon>
        <taxon>Actinomycetota</taxon>
        <taxon>Actinomycetes</taxon>
        <taxon>Kineosporiales</taxon>
        <taxon>Kineosporiaceae</taxon>
        <taxon>Pseudokineococcus</taxon>
    </lineage>
</organism>
<dbReference type="InterPro" id="IPR029016">
    <property type="entry name" value="GAF-like_dom_sf"/>
</dbReference>
<dbReference type="SMART" id="SM00052">
    <property type="entry name" value="EAL"/>
    <property type="match status" value="1"/>
</dbReference>
<dbReference type="PANTHER" id="PTHR33121:SF70">
    <property type="entry name" value="SIGNALING PROTEIN YKOW"/>
    <property type="match status" value="1"/>
</dbReference>
<dbReference type="FunCoup" id="A0A3N1G9V3">
    <property type="interactions" value="29"/>
</dbReference>
<dbReference type="CDD" id="cd01948">
    <property type="entry name" value="EAL"/>
    <property type="match status" value="1"/>
</dbReference>